<accession>A0A8J3QF25</accession>
<dbReference type="Gene3D" id="3.90.930.60">
    <property type="match status" value="1"/>
</dbReference>
<feature type="region of interest" description="Disordered" evidence="1">
    <location>
        <begin position="154"/>
        <end position="198"/>
    </location>
</feature>
<dbReference type="Proteomes" id="UP000612899">
    <property type="component" value="Unassembled WGS sequence"/>
</dbReference>
<feature type="compositionally biased region" description="Gly residues" evidence="1">
    <location>
        <begin position="183"/>
        <end position="195"/>
    </location>
</feature>
<dbReference type="EMBL" id="BONY01000044">
    <property type="protein sequence ID" value="GIH08106.1"/>
    <property type="molecule type" value="Genomic_DNA"/>
</dbReference>
<sequence>MWRDPHTVQLGTDPAQAVVLELPHPAAARLLDLLDGSHTDRAICAEMARIGMPETDVQIVLNALVEAGLVVAAHSLLPSALPAEHRHRVAAEAAALALRFRDRSASPAAILRRRYRSRVIIAGAGPFPPLLISALLHAGVGTVGQVTEPGAAAISVDPTPFTTPAGQHSPAQRGAGQDSATQGGAGKSSGQGGRAGTVRGDDAFVVQIGPMGRVAVRGSRRRRPLLAIGVRDGVAIVGPLVPVAGGPCLRCLDLHRTDRDPAWPRLAAQLAEQDTDPVPCAAATILSAAGLAAAEILTYLDGGEPSTIGSTIEINGGGPWRRRSWAPHASCDCTSRK</sequence>
<organism evidence="2 3">
    <name type="scientific">Rhizocola hellebori</name>
    <dbReference type="NCBI Taxonomy" id="1392758"/>
    <lineage>
        <taxon>Bacteria</taxon>
        <taxon>Bacillati</taxon>
        <taxon>Actinomycetota</taxon>
        <taxon>Actinomycetes</taxon>
        <taxon>Micromonosporales</taxon>
        <taxon>Micromonosporaceae</taxon>
        <taxon>Rhizocola</taxon>
    </lineage>
</organism>
<evidence type="ECO:0000256" key="1">
    <source>
        <dbReference type="SAM" id="MobiDB-lite"/>
    </source>
</evidence>
<dbReference type="AlphaFoldDB" id="A0A8J3QF25"/>
<comment type="caution">
    <text evidence="2">The sequence shown here is derived from an EMBL/GenBank/DDBJ whole genome shotgun (WGS) entry which is preliminary data.</text>
</comment>
<evidence type="ECO:0000313" key="3">
    <source>
        <dbReference type="Proteomes" id="UP000612899"/>
    </source>
</evidence>
<name>A0A8J3QF25_9ACTN</name>
<proteinExistence type="predicted"/>
<feature type="compositionally biased region" description="Polar residues" evidence="1">
    <location>
        <begin position="160"/>
        <end position="170"/>
    </location>
</feature>
<evidence type="ECO:0000313" key="2">
    <source>
        <dbReference type="EMBL" id="GIH08106.1"/>
    </source>
</evidence>
<protein>
    <submittedName>
        <fullName evidence="2">Thiamin biosynthesis protein</fullName>
    </submittedName>
</protein>
<gene>
    <name evidence="2" type="ORF">Rhe02_61730</name>
</gene>
<reference evidence="2" key="1">
    <citation type="submission" date="2021-01" db="EMBL/GenBank/DDBJ databases">
        <title>Whole genome shotgun sequence of Rhizocola hellebori NBRC 109834.</title>
        <authorList>
            <person name="Komaki H."/>
            <person name="Tamura T."/>
        </authorList>
    </citation>
    <scope>NUCLEOTIDE SEQUENCE</scope>
    <source>
        <strain evidence="2">NBRC 109834</strain>
    </source>
</reference>
<dbReference type="Gene3D" id="3.40.50.720">
    <property type="entry name" value="NAD(P)-binding Rossmann-like Domain"/>
    <property type="match status" value="1"/>
</dbReference>
<keyword evidence="3" id="KW-1185">Reference proteome</keyword>